<dbReference type="PANTHER" id="PTHR11941:SF169">
    <property type="entry name" value="(7AS)-7A-METHYL-1,5-DIOXO-2,3,5,6,7,7A-HEXAHYDRO-1H-INDENE-CARBOXYL-COA HYDROLASE"/>
    <property type="match status" value="1"/>
</dbReference>
<dbReference type="InterPro" id="IPR001753">
    <property type="entry name" value="Enoyl-CoA_hydra/iso"/>
</dbReference>
<gene>
    <name evidence="6" type="ORF">JK363_33570</name>
</gene>
<reference evidence="6 7" key="1">
    <citation type="submission" date="2021-01" db="EMBL/GenBank/DDBJ databases">
        <title>WGS of actinomycetes isolated from Thailand.</title>
        <authorList>
            <person name="Thawai C."/>
        </authorList>
    </citation>
    <scope>NUCLEOTIDE SEQUENCE [LARGE SCALE GENOMIC DNA]</scope>
    <source>
        <strain evidence="6 7">CA1R205</strain>
    </source>
</reference>
<dbReference type="RefSeq" id="WP_201881122.1">
    <property type="nucleotide sequence ID" value="NZ_JAERRF010000029.1"/>
</dbReference>
<evidence type="ECO:0000256" key="3">
    <source>
        <dbReference type="ARBA" id="ARBA00023239"/>
    </source>
</evidence>
<accession>A0ABS1NNG2</accession>
<evidence type="ECO:0000256" key="5">
    <source>
        <dbReference type="SAM" id="MobiDB-lite"/>
    </source>
</evidence>
<evidence type="ECO:0000256" key="4">
    <source>
        <dbReference type="RuleBase" id="RU003707"/>
    </source>
</evidence>
<feature type="region of interest" description="Disordered" evidence="5">
    <location>
        <begin position="235"/>
        <end position="278"/>
    </location>
</feature>
<dbReference type="EMBL" id="JAERRF010000029">
    <property type="protein sequence ID" value="MBL1101505.1"/>
    <property type="molecule type" value="Genomic_DNA"/>
</dbReference>
<evidence type="ECO:0000256" key="1">
    <source>
        <dbReference type="ARBA" id="ARBA00005254"/>
    </source>
</evidence>
<dbReference type="PROSITE" id="PS00166">
    <property type="entry name" value="ENOYL_COA_HYDRATASE"/>
    <property type="match status" value="1"/>
</dbReference>
<organism evidence="6 7">
    <name type="scientific">Streptomyces coffeae</name>
    <dbReference type="NCBI Taxonomy" id="621382"/>
    <lineage>
        <taxon>Bacteria</taxon>
        <taxon>Bacillati</taxon>
        <taxon>Actinomycetota</taxon>
        <taxon>Actinomycetes</taxon>
        <taxon>Kitasatosporales</taxon>
        <taxon>Streptomycetaceae</taxon>
        <taxon>Streptomyces</taxon>
    </lineage>
</organism>
<keyword evidence="3" id="KW-0456">Lyase</keyword>
<comment type="caution">
    <text evidence="6">The sequence shown here is derived from an EMBL/GenBank/DDBJ whole genome shotgun (WGS) entry which is preliminary data.</text>
</comment>
<dbReference type="CDD" id="cd06558">
    <property type="entry name" value="crotonase-like"/>
    <property type="match status" value="1"/>
</dbReference>
<protein>
    <submittedName>
        <fullName evidence="6">Enoyl-CoA hydratase/isomerase family protein</fullName>
    </submittedName>
</protein>
<evidence type="ECO:0000256" key="2">
    <source>
        <dbReference type="ARBA" id="ARBA00023098"/>
    </source>
</evidence>
<dbReference type="Pfam" id="PF00378">
    <property type="entry name" value="ECH_1"/>
    <property type="match status" value="1"/>
</dbReference>
<evidence type="ECO:0000313" key="6">
    <source>
        <dbReference type="EMBL" id="MBL1101505.1"/>
    </source>
</evidence>
<evidence type="ECO:0000313" key="7">
    <source>
        <dbReference type="Proteomes" id="UP000634229"/>
    </source>
</evidence>
<proteinExistence type="inferred from homology"/>
<keyword evidence="2" id="KW-0443">Lipid metabolism</keyword>
<dbReference type="SUPFAM" id="SSF52096">
    <property type="entry name" value="ClpP/crotonase"/>
    <property type="match status" value="1"/>
</dbReference>
<dbReference type="Gene3D" id="3.90.226.10">
    <property type="entry name" value="2-enoyl-CoA Hydratase, Chain A, domain 1"/>
    <property type="match status" value="1"/>
</dbReference>
<dbReference type="PANTHER" id="PTHR11941">
    <property type="entry name" value="ENOYL-COA HYDRATASE-RELATED"/>
    <property type="match status" value="1"/>
</dbReference>
<sequence>MDDTPYTLRADTPDRRRPAVTALVELTAQGGVARIVVGDGRRRNALPTSAWTELAHTVERVGRDPATRAVVIRGRGRHFCAGSDLTEWRDAAEAAVEESFTAMESAFTAIEHCPVPVLAEVRGAAAGAGCQLALACDLLYIAESGRIGMPVVRLGILPSVRFAARMAELIGPSLTRELFYTGALLDGAEAARCGLATRAFPDTDLEGAATGLLKRILALPPEAVRAAKHATRLAGRTTPAPRPPTVSPGDFRRAIGTFLDNGDPPARRGVSPAALLPE</sequence>
<dbReference type="InterPro" id="IPR029045">
    <property type="entry name" value="ClpP/crotonase-like_dom_sf"/>
</dbReference>
<name>A0ABS1NNG2_9ACTN</name>
<dbReference type="InterPro" id="IPR018376">
    <property type="entry name" value="Enoyl-CoA_hyd/isom_CS"/>
</dbReference>
<keyword evidence="7" id="KW-1185">Reference proteome</keyword>
<comment type="similarity">
    <text evidence="1 4">Belongs to the enoyl-CoA hydratase/isomerase family.</text>
</comment>
<dbReference type="Proteomes" id="UP000634229">
    <property type="component" value="Unassembled WGS sequence"/>
</dbReference>